<evidence type="ECO:0000313" key="2">
    <source>
        <dbReference type="EMBL" id="KAG6462457.1"/>
    </source>
</evidence>
<keyword evidence="3" id="KW-1185">Reference proteome</keyword>
<evidence type="ECO:0000256" key="1">
    <source>
        <dbReference type="SAM" id="SignalP"/>
    </source>
</evidence>
<organism evidence="2 3">
    <name type="scientific">Manduca sexta</name>
    <name type="common">Tobacco hawkmoth</name>
    <name type="synonym">Tobacco hornworm</name>
    <dbReference type="NCBI Taxonomy" id="7130"/>
    <lineage>
        <taxon>Eukaryota</taxon>
        <taxon>Metazoa</taxon>
        <taxon>Ecdysozoa</taxon>
        <taxon>Arthropoda</taxon>
        <taxon>Hexapoda</taxon>
        <taxon>Insecta</taxon>
        <taxon>Pterygota</taxon>
        <taxon>Neoptera</taxon>
        <taxon>Endopterygota</taxon>
        <taxon>Lepidoptera</taxon>
        <taxon>Glossata</taxon>
        <taxon>Ditrysia</taxon>
        <taxon>Bombycoidea</taxon>
        <taxon>Sphingidae</taxon>
        <taxon>Sphinginae</taxon>
        <taxon>Sphingini</taxon>
        <taxon>Manduca</taxon>
    </lineage>
</organism>
<feature type="chain" id="PRO_5037322711" description="Neuropeptide-like 4" evidence="1">
    <location>
        <begin position="22"/>
        <end position="58"/>
    </location>
</feature>
<proteinExistence type="predicted"/>
<dbReference type="EMBL" id="JH668849">
    <property type="protein sequence ID" value="KAG6462457.1"/>
    <property type="molecule type" value="Genomic_DNA"/>
</dbReference>
<keyword evidence="1" id="KW-0732">Signal</keyword>
<sequence length="58" mass="6491">MFKLAVLLALAALLLIGSAVAKPQLLVDYGYYSPAYYSTPLAYSYPYAYAYSYPLAYY</sequence>
<dbReference type="Proteomes" id="UP000791440">
    <property type="component" value="Unassembled WGS sequence"/>
</dbReference>
<accession>A0A922CXY8</accession>
<protein>
    <recommendedName>
        <fullName evidence="4">Neuropeptide-like 4</fullName>
    </recommendedName>
</protein>
<name>A0A922CXY8_MANSE</name>
<reference evidence="2" key="1">
    <citation type="journal article" date="2016" name="Insect Biochem. Mol. Biol.">
        <title>Multifaceted biological insights from a draft genome sequence of the tobacco hornworm moth, Manduca sexta.</title>
        <authorList>
            <person name="Kanost M.R."/>
            <person name="Arrese E.L."/>
            <person name="Cao X."/>
            <person name="Chen Y.R."/>
            <person name="Chellapilla S."/>
            <person name="Goldsmith M.R."/>
            <person name="Grosse-Wilde E."/>
            <person name="Heckel D.G."/>
            <person name="Herndon N."/>
            <person name="Jiang H."/>
            <person name="Papanicolaou A."/>
            <person name="Qu J."/>
            <person name="Soulages J.L."/>
            <person name="Vogel H."/>
            <person name="Walters J."/>
            <person name="Waterhouse R.M."/>
            <person name="Ahn S.J."/>
            <person name="Almeida F.C."/>
            <person name="An C."/>
            <person name="Aqrawi P."/>
            <person name="Bretschneider A."/>
            <person name="Bryant W.B."/>
            <person name="Bucks S."/>
            <person name="Chao H."/>
            <person name="Chevignon G."/>
            <person name="Christen J.M."/>
            <person name="Clarke D.F."/>
            <person name="Dittmer N.T."/>
            <person name="Ferguson L.C.F."/>
            <person name="Garavelou S."/>
            <person name="Gordon K.H.J."/>
            <person name="Gunaratna R.T."/>
            <person name="Han Y."/>
            <person name="Hauser F."/>
            <person name="He Y."/>
            <person name="Heidel-Fischer H."/>
            <person name="Hirsh A."/>
            <person name="Hu Y."/>
            <person name="Jiang H."/>
            <person name="Kalra D."/>
            <person name="Klinner C."/>
            <person name="Konig C."/>
            <person name="Kovar C."/>
            <person name="Kroll A.R."/>
            <person name="Kuwar S.S."/>
            <person name="Lee S.L."/>
            <person name="Lehman R."/>
            <person name="Li K."/>
            <person name="Li Z."/>
            <person name="Liang H."/>
            <person name="Lovelace S."/>
            <person name="Lu Z."/>
            <person name="Mansfield J.H."/>
            <person name="McCulloch K.J."/>
            <person name="Mathew T."/>
            <person name="Morton B."/>
            <person name="Muzny D.M."/>
            <person name="Neunemann D."/>
            <person name="Ongeri F."/>
            <person name="Pauchet Y."/>
            <person name="Pu L.L."/>
            <person name="Pyrousis I."/>
            <person name="Rao X.J."/>
            <person name="Redding A."/>
            <person name="Roesel C."/>
            <person name="Sanchez-Gracia A."/>
            <person name="Schaack S."/>
            <person name="Shukla A."/>
            <person name="Tetreau G."/>
            <person name="Wang Y."/>
            <person name="Xiong G.H."/>
            <person name="Traut W."/>
            <person name="Walsh T.K."/>
            <person name="Worley K.C."/>
            <person name="Wu D."/>
            <person name="Wu W."/>
            <person name="Wu Y.Q."/>
            <person name="Zhang X."/>
            <person name="Zou Z."/>
            <person name="Zucker H."/>
            <person name="Briscoe A.D."/>
            <person name="Burmester T."/>
            <person name="Clem R.J."/>
            <person name="Feyereisen R."/>
            <person name="Grimmelikhuijzen C.J.P."/>
            <person name="Hamodrakas S.J."/>
            <person name="Hansson B.S."/>
            <person name="Huguet E."/>
            <person name="Jermiin L.S."/>
            <person name="Lan Q."/>
            <person name="Lehman H.K."/>
            <person name="Lorenzen M."/>
            <person name="Merzendorfer H."/>
            <person name="Michalopoulos I."/>
            <person name="Morton D.B."/>
            <person name="Muthukrishnan S."/>
            <person name="Oakeshott J.G."/>
            <person name="Palmer W."/>
            <person name="Park Y."/>
            <person name="Passarelli A.L."/>
            <person name="Rozas J."/>
            <person name="Schwartz L.M."/>
            <person name="Smith W."/>
            <person name="Southgate A."/>
            <person name="Vilcinskas A."/>
            <person name="Vogt R."/>
            <person name="Wang P."/>
            <person name="Werren J."/>
            <person name="Yu X.Q."/>
            <person name="Zhou J.J."/>
            <person name="Brown S.J."/>
            <person name="Scherer S.E."/>
            <person name="Richards S."/>
            <person name="Blissard G.W."/>
        </authorList>
    </citation>
    <scope>NUCLEOTIDE SEQUENCE</scope>
</reference>
<reference evidence="2" key="2">
    <citation type="submission" date="2020-12" db="EMBL/GenBank/DDBJ databases">
        <authorList>
            <person name="Kanost M."/>
        </authorList>
    </citation>
    <scope>NUCLEOTIDE SEQUENCE</scope>
</reference>
<evidence type="ECO:0008006" key="4">
    <source>
        <dbReference type="Google" id="ProtNLM"/>
    </source>
</evidence>
<dbReference type="AlphaFoldDB" id="A0A922CXY8"/>
<gene>
    <name evidence="2" type="ORF">O3G_MSEX013277</name>
</gene>
<feature type="signal peptide" evidence="1">
    <location>
        <begin position="1"/>
        <end position="21"/>
    </location>
</feature>
<evidence type="ECO:0000313" key="3">
    <source>
        <dbReference type="Proteomes" id="UP000791440"/>
    </source>
</evidence>
<comment type="caution">
    <text evidence="2">The sequence shown here is derived from an EMBL/GenBank/DDBJ whole genome shotgun (WGS) entry which is preliminary data.</text>
</comment>